<reference evidence="4" key="1">
    <citation type="journal article" date="2021" name="IMA Fungus">
        <title>Genomic characterization of three marine fungi, including Emericellopsis atlantica sp. nov. with signatures of a generalist lifestyle and marine biomass degradation.</title>
        <authorList>
            <person name="Hagestad O.C."/>
            <person name="Hou L."/>
            <person name="Andersen J.H."/>
            <person name="Hansen E.H."/>
            <person name="Altermark B."/>
            <person name="Li C."/>
            <person name="Kuhnert E."/>
            <person name="Cox R.J."/>
            <person name="Crous P.W."/>
            <person name="Spatafora J.W."/>
            <person name="Lail K."/>
            <person name="Amirebrahimi M."/>
            <person name="Lipzen A."/>
            <person name="Pangilinan J."/>
            <person name="Andreopoulos W."/>
            <person name="Hayes R.D."/>
            <person name="Ng V."/>
            <person name="Grigoriev I.V."/>
            <person name="Jackson S.A."/>
            <person name="Sutton T.D.S."/>
            <person name="Dobson A.D.W."/>
            <person name="Rama T."/>
        </authorList>
    </citation>
    <scope>NUCLEOTIDE SEQUENCE</scope>
    <source>
        <strain evidence="4">TRa3180A</strain>
    </source>
</reference>
<organism evidence="4 5">
    <name type="scientific">Calycina marina</name>
    <dbReference type="NCBI Taxonomy" id="1763456"/>
    <lineage>
        <taxon>Eukaryota</taxon>
        <taxon>Fungi</taxon>
        <taxon>Dikarya</taxon>
        <taxon>Ascomycota</taxon>
        <taxon>Pezizomycotina</taxon>
        <taxon>Leotiomycetes</taxon>
        <taxon>Helotiales</taxon>
        <taxon>Pezizellaceae</taxon>
        <taxon>Calycina</taxon>
    </lineage>
</organism>
<dbReference type="OrthoDB" id="4095124at2759"/>
<dbReference type="InterPro" id="IPR055449">
    <property type="entry name" value="Iec3-like_M"/>
</dbReference>
<name>A0A9P8CF91_9HELO</name>
<feature type="region of interest" description="Disordered" evidence="1">
    <location>
        <begin position="1"/>
        <end position="39"/>
    </location>
</feature>
<accession>A0A9P8CF91</accession>
<evidence type="ECO:0000313" key="4">
    <source>
        <dbReference type="EMBL" id="KAG9244485.1"/>
    </source>
</evidence>
<feature type="domain" description="INO80 complex subunit 3-like middle region" evidence="3">
    <location>
        <begin position="159"/>
        <end position="255"/>
    </location>
</feature>
<dbReference type="GO" id="GO:0006338">
    <property type="term" value="P:chromatin remodeling"/>
    <property type="evidence" value="ECO:0007669"/>
    <property type="project" value="InterPro"/>
</dbReference>
<evidence type="ECO:0000313" key="5">
    <source>
        <dbReference type="Proteomes" id="UP000887226"/>
    </source>
</evidence>
<proteinExistence type="predicted"/>
<feature type="region of interest" description="Disordered" evidence="1">
    <location>
        <begin position="250"/>
        <end position="280"/>
    </location>
</feature>
<dbReference type="Pfam" id="PF24244">
    <property type="entry name" value="Iec3-like_M"/>
    <property type="match status" value="1"/>
</dbReference>
<feature type="compositionally biased region" description="Polar residues" evidence="1">
    <location>
        <begin position="24"/>
        <end position="38"/>
    </location>
</feature>
<sequence length="376" mass="40820">MAEAVKQETPMELDMNMDMDRSTMGENLPQSEGTNHTYKSFKKKYRKMRLKFDETMRQSNDLFTSEHAAKETARRLAQQNDQLMELLFDVNNSAQIPADKRIDLSFKTPALAEVPPLISSSELAEVAKLSTPAGQAIHKDITSILSEKAALKASSRPPKSLAYLLNSTHHLTSRSPQLSHDLKDLGTVDGAGPVAYMTADQIDDYIYDIDISLGKSPITPHHYNPTPENLGQTNPVSVYNWLRKHEPRIFLQDGEGSEKSHGKPGSLRGAGKRASMPMPSHGDALEIVEEDGLGYDPTIAGLDPGVASKGKRKREDDGGYHPKLGAPDGKAKKPRSRKKKESLGEGGGTPASSRKGKSKPKVSSPMAVDGASAGAP</sequence>
<feature type="region of interest" description="Disordered" evidence="1">
    <location>
        <begin position="296"/>
        <end position="376"/>
    </location>
</feature>
<dbReference type="Pfam" id="PF14612">
    <property type="entry name" value="Ino80_Iec3"/>
    <property type="match status" value="1"/>
</dbReference>
<keyword evidence="5" id="KW-1185">Reference proteome</keyword>
<protein>
    <submittedName>
        <fullName evidence="4">IEC3 subunit of the Ino80 complex, chromatin re-modelling-domain-containing protein</fullName>
    </submittedName>
</protein>
<dbReference type="AlphaFoldDB" id="A0A9P8CF91"/>
<dbReference type="Proteomes" id="UP000887226">
    <property type="component" value="Unassembled WGS sequence"/>
</dbReference>
<dbReference type="InterPro" id="IPR032742">
    <property type="entry name" value="Iec3_N"/>
</dbReference>
<evidence type="ECO:0000259" key="2">
    <source>
        <dbReference type="Pfam" id="PF14612"/>
    </source>
</evidence>
<evidence type="ECO:0000256" key="1">
    <source>
        <dbReference type="SAM" id="MobiDB-lite"/>
    </source>
</evidence>
<gene>
    <name evidence="4" type="ORF">BJ878DRAFT_67296</name>
</gene>
<feature type="domain" description="INO80 complex subunit 3 N-terminal" evidence="2">
    <location>
        <begin position="39"/>
        <end position="106"/>
    </location>
</feature>
<dbReference type="EMBL" id="MU253902">
    <property type="protein sequence ID" value="KAG9244485.1"/>
    <property type="molecule type" value="Genomic_DNA"/>
</dbReference>
<comment type="caution">
    <text evidence="4">The sequence shown here is derived from an EMBL/GenBank/DDBJ whole genome shotgun (WGS) entry which is preliminary data.</text>
</comment>
<dbReference type="GO" id="GO:0031011">
    <property type="term" value="C:Ino80 complex"/>
    <property type="evidence" value="ECO:0007669"/>
    <property type="project" value="InterPro"/>
</dbReference>
<evidence type="ECO:0000259" key="3">
    <source>
        <dbReference type="Pfam" id="PF24244"/>
    </source>
</evidence>